<dbReference type="PANTHER" id="PTHR23408">
    <property type="entry name" value="METHYLMALONYL-COA MUTASE"/>
    <property type="match status" value="1"/>
</dbReference>
<sequence length="368" mass="41421">MFSTLGFNQEDVTNSHSFFRLVRQKKYHEISDSLYQSVVNQLESKDRVTISRVVTLIESLNLEHRRRADKIFEILFKRYKEKNLNHSLDQDLPTFRIGICGAPGSGKSSLIEKIGMSLINEGMKVAVLAIDPSSAKTGGSILGDKTRMEYLSREVNAFVRPSPTKGYLGGVSLNTNEIVTLCEHVGFDAVLIETVGVGQSEIEIDTVSDFVVYVVPPASGDELQASKKGVMEIADCVVINKFDSEYEKSCRVVKHQILGGLHLSRPKVDGWRVPVELVSAHREYNIDSIWRNAMRFKENHKDIITQKRGEQLLHGLWAYMGDMLLKRLKSESGHIYADIIAQNEKRLIKQEITPNAAASNIMSHIFKD</sequence>
<dbReference type="AlphaFoldDB" id="A0AAD1XGU8"/>
<evidence type="ECO:0000256" key="1">
    <source>
        <dbReference type="ARBA" id="ARBA00009625"/>
    </source>
</evidence>
<name>A0AAD1XGU8_EUPCR</name>
<dbReference type="Gene3D" id="1.20.5.170">
    <property type="match status" value="1"/>
</dbReference>
<organism evidence="2 3">
    <name type="scientific">Euplotes crassus</name>
    <dbReference type="NCBI Taxonomy" id="5936"/>
    <lineage>
        <taxon>Eukaryota</taxon>
        <taxon>Sar</taxon>
        <taxon>Alveolata</taxon>
        <taxon>Ciliophora</taxon>
        <taxon>Intramacronucleata</taxon>
        <taxon>Spirotrichea</taxon>
        <taxon>Hypotrichia</taxon>
        <taxon>Euplotida</taxon>
        <taxon>Euplotidae</taxon>
        <taxon>Moneuplotes</taxon>
    </lineage>
</organism>
<keyword evidence="3" id="KW-1185">Reference proteome</keyword>
<comment type="caution">
    <text evidence="2">The sequence shown here is derived from an EMBL/GenBank/DDBJ whole genome shotgun (WGS) entry which is preliminary data.</text>
</comment>
<comment type="similarity">
    <text evidence="1">Belongs to the SIMIBI class G3E GTPase family. ArgK/MeaB subfamily.</text>
</comment>
<dbReference type="Pfam" id="PF03308">
    <property type="entry name" value="MeaB"/>
    <property type="match status" value="1"/>
</dbReference>
<dbReference type="Gene3D" id="1.10.287.130">
    <property type="match status" value="1"/>
</dbReference>
<reference evidence="2" key="1">
    <citation type="submission" date="2023-07" db="EMBL/GenBank/DDBJ databases">
        <authorList>
            <consortium name="AG Swart"/>
            <person name="Singh M."/>
            <person name="Singh A."/>
            <person name="Seah K."/>
            <person name="Emmerich C."/>
        </authorList>
    </citation>
    <scope>NUCLEOTIDE SEQUENCE</scope>
    <source>
        <strain evidence="2">DP1</strain>
    </source>
</reference>
<dbReference type="GO" id="GO:0005525">
    <property type="term" value="F:GTP binding"/>
    <property type="evidence" value="ECO:0007669"/>
    <property type="project" value="InterPro"/>
</dbReference>
<dbReference type="InterPro" id="IPR027417">
    <property type="entry name" value="P-loop_NTPase"/>
</dbReference>
<dbReference type="NCBIfam" id="TIGR00750">
    <property type="entry name" value="lao"/>
    <property type="match status" value="1"/>
</dbReference>
<dbReference type="InterPro" id="IPR005129">
    <property type="entry name" value="GTPase_ArgK"/>
</dbReference>
<dbReference type="PANTHER" id="PTHR23408:SF3">
    <property type="entry name" value="METHYLMALONIC ACIDURIA TYPE A PROTEIN, MITOCHONDRIAL"/>
    <property type="match status" value="1"/>
</dbReference>
<dbReference type="SUPFAM" id="SSF52540">
    <property type="entry name" value="P-loop containing nucleoside triphosphate hydrolases"/>
    <property type="match status" value="1"/>
</dbReference>
<evidence type="ECO:0000313" key="3">
    <source>
        <dbReference type="Proteomes" id="UP001295684"/>
    </source>
</evidence>
<evidence type="ECO:0000313" key="2">
    <source>
        <dbReference type="EMBL" id="CAI2372222.1"/>
    </source>
</evidence>
<dbReference type="NCBIfam" id="NF006958">
    <property type="entry name" value="PRK09435.1"/>
    <property type="match status" value="1"/>
</dbReference>
<proteinExistence type="inferred from homology"/>
<gene>
    <name evidence="2" type="ORF">ECRASSUSDP1_LOCUS13550</name>
</gene>
<dbReference type="Gene3D" id="3.40.50.300">
    <property type="entry name" value="P-loop containing nucleotide triphosphate hydrolases"/>
    <property type="match status" value="1"/>
</dbReference>
<dbReference type="Proteomes" id="UP001295684">
    <property type="component" value="Unassembled WGS sequence"/>
</dbReference>
<accession>A0AAD1XGU8</accession>
<protein>
    <submittedName>
        <fullName evidence="2">Uncharacterized protein</fullName>
    </submittedName>
</protein>
<dbReference type="EMBL" id="CAMPGE010013492">
    <property type="protein sequence ID" value="CAI2372222.1"/>
    <property type="molecule type" value="Genomic_DNA"/>
</dbReference>
<dbReference type="GO" id="GO:0005737">
    <property type="term" value="C:cytoplasm"/>
    <property type="evidence" value="ECO:0007669"/>
    <property type="project" value="TreeGrafter"/>
</dbReference>
<dbReference type="CDD" id="cd03114">
    <property type="entry name" value="MMAA-like"/>
    <property type="match status" value="1"/>
</dbReference>
<dbReference type="GO" id="GO:0003924">
    <property type="term" value="F:GTPase activity"/>
    <property type="evidence" value="ECO:0007669"/>
    <property type="project" value="InterPro"/>
</dbReference>